<evidence type="ECO:0000259" key="1">
    <source>
        <dbReference type="Pfam" id="PF00534"/>
    </source>
</evidence>
<dbReference type="RefSeq" id="WP_084070655.1">
    <property type="nucleotide sequence ID" value="NZ_FWXY01000019.1"/>
</dbReference>
<keyword evidence="2" id="KW-0808">Transferase</keyword>
<dbReference type="CDD" id="cd03801">
    <property type="entry name" value="GT4_PimA-like"/>
    <property type="match status" value="1"/>
</dbReference>
<keyword evidence="3" id="KW-1185">Reference proteome</keyword>
<accession>A0A1W2DNM9</accession>
<evidence type="ECO:0000313" key="2">
    <source>
        <dbReference type="EMBL" id="SMC99091.1"/>
    </source>
</evidence>
<reference evidence="2 3" key="1">
    <citation type="submission" date="2017-04" db="EMBL/GenBank/DDBJ databases">
        <authorList>
            <person name="Afonso C.L."/>
            <person name="Miller P.J."/>
            <person name="Scott M.A."/>
            <person name="Spackman E."/>
            <person name="Goraichik I."/>
            <person name="Dimitrov K.M."/>
            <person name="Suarez D.L."/>
            <person name="Swayne D.E."/>
        </authorList>
    </citation>
    <scope>NUCLEOTIDE SEQUENCE [LARGE SCALE GENOMIC DNA]</scope>
    <source>
        <strain evidence="2 3">DSM 3385</strain>
    </source>
</reference>
<dbReference type="Proteomes" id="UP000192418">
    <property type="component" value="Unassembled WGS sequence"/>
</dbReference>
<dbReference type="OrthoDB" id="267270at2"/>
<feature type="domain" description="Glycosyl transferase family 1" evidence="1">
    <location>
        <begin position="213"/>
        <end position="381"/>
    </location>
</feature>
<dbReference type="SUPFAM" id="SSF53756">
    <property type="entry name" value="UDP-Glycosyltransferase/glycogen phosphorylase"/>
    <property type="match status" value="1"/>
</dbReference>
<sequence>MNTPLKIAYLASEYPGISHTFIFREIAVLRELGINVITASIRRPANLDKMTAAEKTDADNTLYIKTANIKRIVTSHFSLMTRSPARYFSMLKQAIVLSRRGPRNILKGIAYFVEAGILVKWMQDNNTPHVHVHFANPAATVAMIGAVYGTTTFSISVHGPDIFYNVDTGLLAEKIIRAGAVRCISHYCRSQLMRLIPHRLWSKLDIVRCGIDKEKFSPRPDPANSVPEILCVGRLVPAKGQHILLDACGILKKRSIDFTLTYVGDGEDRASLEALSHTLGIAPQVTFTGAIGQDEVPGYYDRADIFAIASFAEGVPVVLMEAMAKEIPAISTRITGIPELIDNGTNGLLTAPSDTTDLADKLQQLIENPELRNTLGKQGRQQVLDKYDLNENCKVMADFFKGFL</sequence>
<dbReference type="PANTHER" id="PTHR45947:SF14">
    <property type="entry name" value="SLL1723 PROTEIN"/>
    <property type="match status" value="1"/>
</dbReference>
<dbReference type="InterPro" id="IPR050194">
    <property type="entry name" value="Glycosyltransferase_grp1"/>
</dbReference>
<dbReference type="InterPro" id="IPR001296">
    <property type="entry name" value="Glyco_trans_1"/>
</dbReference>
<dbReference type="Gene3D" id="3.40.50.2000">
    <property type="entry name" value="Glycogen Phosphorylase B"/>
    <property type="match status" value="2"/>
</dbReference>
<dbReference type="AlphaFoldDB" id="A0A1W2DNM9"/>
<protein>
    <submittedName>
        <fullName evidence="2">Glycosyltransferase involved in cell wall bisynthesis</fullName>
    </submittedName>
</protein>
<evidence type="ECO:0000313" key="3">
    <source>
        <dbReference type="Proteomes" id="UP000192418"/>
    </source>
</evidence>
<dbReference type="Pfam" id="PF00534">
    <property type="entry name" value="Glycos_transf_1"/>
    <property type="match status" value="1"/>
</dbReference>
<dbReference type="GO" id="GO:0016757">
    <property type="term" value="F:glycosyltransferase activity"/>
    <property type="evidence" value="ECO:0007669"/>
    <property type="project" value="InterPro"/>
</dbReference>
<dbReference type="PANTHER" id="PTHR45947">
    <property type="entry name" value="SULFOQUINOVOSYL TRANSFERASE SQD2"/>
    <property type="match status" value="1"/>
</dbReference>
<gene>
    <name evidence="2" type="ORF">SAMN02746065_11922</name>
</gene>
<organism evidence="2 3">
    <name type="scientific">Desulfocicer vacuolatum DSM 3385</name>
    <dbReference type="NCBI Taxonomy" id="1121400"/>
    <lineage>
        <taxon>Bacteria</taxon>
        <taxon>Pseudomonadati</taxon>
        <taxon>Thermodesulfobacteriota</taxon>
        <taxon>Desulfobacteria</taxon>
        <taxon>Desulfobacterales</taxon>
        <taxon>Desulfobacteraceae</taxon>
        <taxon>Desulfocicer</taxon>
    </lineage>
</organism>
<dbReference type="STRING" id="1121400.SAMN02746065_11922"/>
<dbReference type="EMBL" id="FWXY01000019">
    <property type="protein sequence ID" value="SMC99091.1"/>
    <property type="molecule type" value="Genomic_DNA"/>
</dbReference>
<name>A0A1W2DNM9_9BACT</name>
<proteinExistence type="predicted"/>